<evidence type="ECO:0000256" key="6">
    <source>
        <dbReference type="ARBA" id="ARBA00022833"/>
    </source>
</evidence>
<keyword evidence="7" id="KW-0482">Metalloprotease</keyword>
<comment type="similarity">
    <text evidence="1">Belongs to the peptidase M4 family.</text>
</comment>
<evidence type="ECO:0000256" key="3">
    <source>
        <dbReference type="ARBA" id="ARBA00022723"/>
    </source>
</evidence>
<dbReference type="InterPro" id="IPR011096">
    <property type="entry name" value="FTP_domain"/>
</dbReference>
<dbReference type="NCBIfam" id="TIGR04183">
    <property type="entry name" value="Por_Secre_tail"/>
    <property type="match status" value="1"/>
</dbReference>
<evidence type="ECO:0000259" key="11">
    <source>
        <dbReference type="Pfam" id="PF18962"/>
    </source>
</evidence>
<feature type="domain" description="Peptidase M4" evidence="8">
    <location>
        <begin position="216"/>
        <end position="369"/>
    </location>
</feature>
<dbReference type="Gene3D" id="3.10.450.490">
    <property type="match status" value="1"/>
</dbReference>
<evidence type="ECO:0000256" key="5">
    <source>
        <dbReference type="ARBA" id="ARBA00022801"/>
    </source>
</evidence>
<dbReference type="Pfam" id="PF02868">
    <property type="entry name" value="Peptidase_M4_C"/>
    <property type="match status" value="1"/>
</dbReference>
<dbReference type="EMBL" id="BAABHA010000003">
    <property type="protein sequence ID" value="GAA4379782.1"/>
    <property type="molecule type" value="Genomic_DNA"/>
</dbReference>
<keyword evidence="3" id="KW-0479">Metal-binding</keyword>
<feature type="domain" description="Peptidase M4 C-terminal" evidence="9">
    <location>
        <begin position="372"/>
        <end position="539"/>
    </location>
</feature>
<evidence type="ECO:0000256" key="1">
    <source>
        <dbReference type="ARBA" id="ARBA00009388"/>
    </source>
</evidence>
<keyword evidence="4" id="KW-0732">Signal</keyword>
<dbReference type="PANTHER" id="PTHR33794:SF1">
    <property type="entry name" value="BACILLOLYSIN"/>
    <property type="match status" value="1"/>
</dbReference>
<dbReference type="CDD" id="cd09597">
    <property type="entry name" value="M4_TLP"/>
    <property type="match status" value="1"/>
</dbReference>
<evidence type="ECO:0000313" key="12">
    <source>
        <dbReference type="EMBL" id="GAA4379782.1"/>
    </source>
</evidence>
<dbReference type="Pfam" id="PF01447">
    <property type="entry name" value="Peptidase_M4"/>
    <property type="match status" value="1"/>
</dbReference>
<accession>A0ABP8IY98</accession>
<evidence type="ECO:0000256" key="7">
    <source>
        <dbReference type="ARBA" id="ARBA00023049"/>
    </source>
</evidence>
<dbReference type="Gene3D" id="1.10.390.10">
    <property type="entry name" value="Neutral Protease Domain 2"/>
    <property type="match status" value="1"/>
</dbReference>
<evidence type="ECO:0000256" key="4">
    <source>
        <dbReference type="ARBA" id="ARBA00022729"/>
    </source>
</evidence>
<keyword evidence="13" id="KW-1185">Reference proteome</keyword>
<proteinExistence type="inferred from homology"/>
<dbReference type="InterPro" id="IPR026444">
    <property type="entry name" value="Secre_tail"/>
</dbReference>
<evidence type="ECO:0000256" key="2">
    <source>
        <dbReference type="ARBA" id="ARBA00022670"/>
    </source>
</evidence>
<evidence type="ECO:0000313" key="13">
    <source>
        <dbReference type="Proteomes" id="UP001500454"/>
    </source>
</evidence>
<evidence type="ECO:0000259" key="10">
    <source>
        <dbReference type="Pfam" id="PF07504"/>
    </source>
</evidence>
<dbReference type="Gene3D" id="3.10.170.10">
    <property type="match status" value="1"/>
</dbReference>
<dbReference type="InterPro" id="IPR013856">
    <property type="entry name" value="Peptidase_M4_domain"/>
</dbReference>
<evidence type="ECO:0008006" key="14">
    <source>
        <dbReference type="Google" id="ProtNLM"/>
    </source>
</evidence>
<dbReference type="InterPro" id="IPR027268">
    <property type="entry name" value="Peptidase_M4/M1_CTD_sf"/>
</dbReference>
<dbReference type="Pfam" id="PF18962">
    <property type="entry name" value="Por_Secre_tail"/>
    <property type="match status" value="1"/>
</dbReference>
<evidence type="ECO:0000259" key="8">
    <source>
        <dbReference type="Pfam" id="PF01447"/>
    </source>
</evidence>
<keyword evidence="6" id="KW-0862">Zinc</keyword>
<dbReference type="SUPFAM" id="SSF55486">
    <property type="entry name" value="Metalloproteases ('zincins'), catalytic domain"/>
    <property type="match status" value="1"/>
</dbReference>
<sequence length="747" mass="82331">MPYPKEKIGQLAKEVRSDGWVYFKEGLKAKPEEIASKHKDAFGLSARDVLKTTEVVTDELKITRFRYQQLHLGLPVEGADFSVYAKGGRATHAAGKIVPGMDQANIPRVSEAQALAAALAAVPAKRYAWQDKLQEAELKREANNPKATHYPVAQLLYALPATDPNAADTRHQLAYRFVIMRVEPSAYEAVYVDAAAGKVFRTDNLEKACNSNTVDTFYNGNHTVETHWDGSRNKFQLKDFCRGGAINTKYSGWTTDGWNAAVLIEASGSNSNPYATNWNWDFTAKACASAHWSLQRAHDYFWNTYQRNGGANDNRERRIEVDFQPLQLGASYKNWDGKDYFKVSRNPYNNNSMAELDVVAHEFTHSVTEFSAHFQYRYESGALDESFADIFALMTERFITGSLDWVVGAGAGYPRWFANLGYSIDPQAQSYLSTGAGWLYPSSFDRNDDFGWVHINSGVQNRWFYLLATGGTGNFGTVVSGIGPDKAARIAYRSLTTYLTSTATYPDARAGAIQAAQDLYGECSAEAIATIQSWRAVGVGGPAPAFCAGEIRGSTDFCLENGPYISAYYTAAASPGATKFWSSSNGNFMFDQLGVLDGVRLRQIPTYAEATSLSVEITYNGNTTTKYLTIAAQDCYPDPPYCPPGQPCELEVQPRARKSGDRAGISGQDYAVHPNPASYYLTVTLPDGEFTGMLIMTDMLGRRVATHRFAAGQRQVELKVSDLPTGTYLLSVTGAPKAPVKRIQIIR</sequence>
<protein>
    <recommendedName>
        <fullName evidence="14">T9SS type A sorting domain-containing protein</fullName>
    </recommendedName>
</protein>
<comment type="caution">
    <text evidence="12">The sequence shown here is derived from an EMBL/GenBank/DDBJ whole genome shotgun (WGS) entry which is preliminary data.</text>
</comment>
<dbReference type="PRINTS" id="PR00730">
    <property type="entry name" value="THERMOLYSIN"/>
</dbReference>
<dbReference type="InterPro" id="IPR023612">
    <property type="entry name" value="Peptidase_M4"/>
</dbReference>
<evidence type="ECO:0000259" key="9">
    <source>
        <dbReference type="Pfam" id="PF02868"/>
    </source>
</evidence>
<name>A0ABP8IY98_9BACT</name>
<keyword evidence="2" id="KW-0645">Protease</keyword>
<gene>
    <name evidence="12" type="ORF">GCM10023186_17550</name>
</gene>
<keyword evidence="5" id="KW-0378">Hydrolase</keyword>
<reference evidence="13" key="1">
    <citation type="journal article" date="2019" name="Int. J. Syst. Evol. Microbiol.">
        <title>The Global Catalogue of Microorganisms (GCM) 10K type strain sequencing project: providing services to taxonomists for standard genome sequencing and annotation.</title>
        <authorList>
            <consortium name="The Broad Institute Genomics Platform"/>
            <consortium name="The Broad Institute Genome Sequencing Center for Infectious Disease"/>
            <person name="Wu L."/>
            <person name="Ma J."/>
        </authorList>
    </citation>
    <scope>NUCLEOTIDE SEQUENCE [LARGE SCALE GENOMIC DNA]</scope>
    <source>
        <strain evidence="13">JCM 17924</strain>
    </source>
</reference>
<dbReference type="Proteomes" id="UP001500454">
    <property type="component" value="Unassembled WGS sequence"/>
</dbReference>
<dbReference type="PANTHER" id="PTHR33794">
    <property type="entry name" value="BACILLOLYSIN"/>
    <property type="match status" value="1"/>
</dbReference>
<feature type="domain" description="FTP" evidence="10">
    <location>
        <begin position="50"/>
        <end position="96"/>
    </location>
</feature>
<dbReference type="InterPro" id="IPR001570">
    <property type="entry name" value="Peptidase_M4_C_domain"/>
</dbReference>
<dbReference type="Pfam" id="PF07504">
    <property type="entry name" value="FTP"/>
    <property type="match status" value="1"/>
</dbReference>
<organism evidence="12 13">
    <name type="scientific">Hymenobacter koreensis</name>
    <dbReference type="NCBI Taxonomy" id="1084523"/>
    <lineage>
        <taxon>Bacteria</taxon>
        <taxon>Pseudomonadati</taxon>
        <taxon>Bacteroidota</taxon>
        <taxon>Cytophagia</taxon>
        <taxon>Cytophagales</taxon>
        <taxon>Hymenobacteraceae</taxon>
        <taxon>Hymenobacter</taxon>
    </lineage>
</organism>
<feature type="domain" description="Secretion system C-terminal sorting" evidence="11">
    <location>
        <begin position="672"/>
        <end position="744"/>
    </location>
</feature>
<dbReference type="InterPro" id="IPR050728">
    <property type="entry name" value="Zinc_Metalloprotease_M4"/>
</dbReference>